<organism evidence="1">
    <name type="scientific">virus sp. ctLl75</name>
    <dbReference type="NCBI Taxonomy" id="2828249"/>
    <lineage>
        <taxon>Viruses</taxon>
    </lineage>
</organism>
<evidence type="ECO:0000313" key="1">
    <source>
        <dbReference type="EMBL" id="DAE28415.1"/>
    </source>
</evidence>
<reference evidence="1" key="1">
    <citation type="journal article" date="2021" name="Proc. Natl. Acad. Sci. U.S.A.">
        <title>A Catalog of Tens of Thousands of Viruses from Human Metagenomes Reveals Hidden Associations with Chronic Diseases.</title>
        <authorList>
            <person name="Tisza M.J."/>
            <person name="Buck C.B."/>
        </authorList>
    </citation>
    <scope>NUCLEOTIDE SEQUENCE</scope>
    <source>
        <strain evidence="1">CtLl75</strain>
    </source>
</reference>
<sequence>MAINLKEFIEGYKTSEVVCGELRRKFREPKLKDLDKPIMEILELGCIEGDRSAFKTFLEEELPVSKQKEFLDQILKDLGLA</sequence>
<name>A0A8S5RAP9_9VIRU</name>
<protein>
    <submittedName>
        <fullName evidence="1">Uncharacterized protein</fullName>
    </submittedName>
</protein>
<proteinExistence type="predicted"/>
<accession>A0A8S5RAP9</accession>
<dbReference type="EMBL" id="BK059085">
    <property type="protein sequence ID" value="DAE28415.1"/>
    <property type="molecule type" value="Genomic_DNA"/>
</dbReference>